<protein>
    <recommendedName>
        <fullName evidence="3">Carrier domain-containing protein</fullName>
    </recommendedName>
</protein>
<dbReference type="OrthoDB" id="416786at2759"/>
<accession>A0A6A4Z748</accession>
<evidence type="ECO:0000259" key="3">
    <source>
        <dbReference type="PROSITE" id="PS50075"/>
    </source>
</evidence>
<dbReference type="InterPro" id="IPR036736">
    <property type="entry name" value="ACP-like_sf"/>
</dbReference>
<sequence length="605" mass="67312">MGDAITVGSPVPNVTSYVLDKFHQQVPVGVVGEMYLGGVCVSSGYINLPEQNIERFVPNPFSANTSRMFRTGDLCRLLPSGQFEILGRLDSQVKLKGYRIELEEVAEAMTQHPGITTAAVIVKDNCYLVGYFTPANVNVHELERSVADHLPTYMVPSVWVGLEAMPLNTNGKIDKIVLQELDVAHEVQVLQSEAEHKMAEVWSEVLNVALSVIGRRTSFLALGGDSITAIRLVAKAKQMGFSLTSAAVMKHTTLEAMTHIAKHIHVQDTSECYAVVSGDVSLTPIQCVNFSHIWNNPHFWNLSMTQKPRRHLALNELKMAVARLVEHHDSLRTRFRYDAQDGWSQYILETTVAALPNVDFVQIRNIDALEAAVMEKEKSLNLVNGPVYAVTVFETEDNNQYLQFTLHHAIVDLVSWRILLDDLQIALKNEAFAPKTMSFKEWSEHLTAQAQVWQASAWDEYMADDIVPPADESMNSIHEHEFILSEKIASKVDSANATYGTNIQELALAALTEAIADIRSSAHSLNLMMEGHGREPWDANMDVSSTVGWFTSLFPVVFNASGDVSTTLRQVKQKLRAVPNKGLSYGAIKYLAPDSTETNRVKTHR</sequence>
<keyword evidence="2" id="KW-0597">Phosphoprotein</keyword>
<dbReference type="PROSITE" id="PS50075">
    <property type="entry name" value="CARRIER"/>
    <property type="match status" value="1"/>
</dbReference>
<dbReference type="PANTHER" id="PTHR45398">
    <property type="match status" value="1"/>
</dbReference>
<dbReference type="Gene3D" id="3.30.559.10">
    <property type="entry name" value="Chloramphenicol acetyltransferase-like domain"/>
    <property type="match status" value="1"/>
</dbReference>
<evidence type="ECO:0000256" key="2">
    <source>
        <dbReference type="ARBA" id="ARBA00022553"/>
    </source>
</evidence>
<dbReference type="EMBL" id="VJMH01003592">
    <property type="protein sequence ID" value="KAF0705447.1"/>
    <property type="molecule type" value="Genomic_DNA"/>
</dbReference>
<evidence type="ECO:0000313" key="4">
    <source>
        <dbReference type="EMBL" id="KAF0705447.1"/>
    </source>
</evidence>
<dbReference type="PANTHER" id="PTHR45398:SF1">
    <property type="entry name" value="ENZYME, PUTATIVE (JCVI)-RELATED"/>
    <property type="match status" value="1"/>
</dbReference>
<dbReference type="PROSITE" id="PS00012">
    <property type="entry name" value="PHOSPHOPANTETHEINE"/>
    <property type="match status" value="1"/>
</dbReference>
<dbReference type="InterPro" id="IPR045851">
    <property type="entry name" value="AMP-bd_C_sf"/>
</dbReference>
<dbReference type="SUPFAM" id="SSF52777">
    <property type="entry name" value="CoA-dependent acyltransferases"/>
    <property type="match status" value="2"/>
</dbReference>
<gene>
    <name evidence="4" type="ORF">As57867_007021</name>
</gene>
<dbReference type="Gene3D" id="3.40.50.12780">
    <property type="entry name" value="N-terminal domain of ligase-like"/>
    <property type="match status" value="1"/>
</dbReference>
<dbReference type="Pfam" id="PF13193">
    <property type="entry name" value="AMP-binding_C"/>
    <property type="match status" value="1"/>
</dbReference>
<organism evidence="4">
    <name type="scientific">Aphanomyces stellatus</name>
    <dbReference type="NCBI Taxonomy" id="120398"/>
    <lineage>
        <taxon>Eukaryota</taxon>
        <taxon>Sar</taxon>
        <taxon>Stramenopiles</taxon>
        <taxon>Oomycota</taxon>
        <taxon>Saprolegniomycetes</taxon>
        <taxon>Saprolegniales</taxon>
        <taxon>Verrucalvaceae</taxon>
        <taxon>Aphanomyces</taxon>
    </lineage>
</organism>
<dbReference type="Gene3D" id="1.10.1200.10">
    <property type="entry name" value="ACP-like"/>
    <property type="match status" value="1"/>
</dbReference>
<dbReference type="Gene3D" id="3.30.300.30">
    <property type="match status" value="1"/>
</dbReference>
<reference evidence="4" key="1">
    <citation type="submission" date="2019-06" db="EMBL/GenBank/DDBJ databases">
        <title>Genomics analysis of Aphanomyces spp. identifies a new class of oomycete effector associated with host adaptation.</title>
        <authorList>
            <person name="Gaulin E."/>
        </authorList>
    </citation>
    <scope>NUCLEOTIDE SEQUENCE</scope>
    <source>
        <strain evidence="4">CBS 578.67</strain>
    </source>
</reference>
<proteinExistence type="predicted"/>
<dbReference type="InterPro" id="IPR023213">
    <property type="entry name" value="CAT-like_dom_sf"/>
</dbReference>
<dbReference type="Gene3D" id="3.30.559.30">
    <property type="entry name" value="Nonribosomal peptide synthetase, condensation domain"/>
    <property type="match status" value="1"/>
</dbReference>
<dbReference type="InterPro" id="IPR025110">
    <property type="entry name" value="AMP-bd_C"/>
</dbReference>
<feature type="domain" description="Carrier" evidence="3">
    <location>
        <begin position="189"/>
        <end position="265"/>
    </location>
</feature>
<dbReference type="InterPro" id="IPR001242">
    <property type="entry name" value="Condensation_dom"/>
</dbReference>
<comment type="caution">
    <text evidence="4">The sequence shown here is derived from an EMBL/GenBank/DDBJ whole genome shotgun (WGS) entry which is preliminary data.</text>
</comment>
<evidence type="ECO:0000256" key="1">
    <source>
        <dbReference type="ARBA" id="ARBA00022450"/>
    </source>
</evidence>
<dbReference type="InterPro" id="IPR009081">
    <property type="entry name" value="PP-bd_ACP"/>
</dbReference>
<dbReference type="Pfam" id="PF00668">
    <property type="entry name" value="Condensation"/>
    <property type="match status" value="1"/>
</dbReference>
<dbReference type="GO" id="GO:0003824">
    <property type="term" value="F:catalytic activity"/>
    <property type="evidence" value="ECO:0007669"/>
    <property type="project" value="InterPro"/>
</dbReference>
<dbReference type="InterPro" id="IPR042099">
    <property type="entry name" value="ANL_N_sf"/>
</dbReference>
<name>A0A6A4Z748_9STRA</name>
<dbReference type="InterPro" id="IPR006162">
    <property type="entry name" value="Ppantetheine_attach_site"/>
</dbReference>
<keyword evidence="1" id="KW-0596">Phosphopantetheine</keyword>
<dbReference type="Pfam" id="PF00550">
    <property type="entry name" value="PP-binding"/>
    <property type="match status" value="1"/>
</dbReference>
<dbReference type="AlphaFoldDB" id="A0A6A4Z748"/>
<dbReference type="SUPFAM" id="SSF56801">
    <property type="entry name" value="Acetyl-CoA synthetase-like"/>
    <property type="match status" value="1"/>
</dbReference>
<dbReference type="SUPFAM" id="SSF47336">
    <property type="entry name" value="ACP-like"/>
    <property type="match status" value="1"/>
</dbReference>
<feature type="non-terminal residue" evidence="4">
    <location>
        <position position="605"/>
    </location>
</feature>